<dbReference type="EnsemblPlants" id="TuG1812G0300005685.01.T01">
    <property type="protein sequence ID" value="TuG1812G0300005685.01.T01.cds461922"/>
    <property type="gene ID" value="TuG1812G0300005685.01"/>
</dbReference>
<name>A0A8R7PZJ2_TRIUA</name>
<reference evidence="2" key="2">
    <citation type="submission" date="2018-03" db="EMBL/GenBank/DDBJ databases">
        <title>The Triticum urartu genome reveals the dynamic nature of wheat genome evolution.</title>
        <authorList>
            <person name="Ling H."/>
            <person name="Ma B."/>
            <person name="Shi X."/>
            <person name="Liu H."/>
            <person name="Dong L."/>
            <person name="Sun H."/>
            <person name="Cao Y."/>
            <person name="Gao Q."/>
            <person name="Zheng S."/>
            <person name="Li Y."/>
            <person name="Yu Y."/>
            <person name="Du H."/>
            <person name="Qi M."/>
            <person name="Li Y."/>
            <person name="Yu H."/>
            <person name="Cui Y."/>
            <person name="Wang N."/>
            <person name="Chen C."/>
            <person name="Wu H."/>
            <person name="Zhao Y."/>
            <person name="Zhang J."/>
            <person name="Li Y."/>
            <person name="Zhou W."/>
            <person name="Zhang B."/>
            <person name="Hu W."/>
            <person name="Eijk M."/>
            <person name="Tang J."/>
            <person name="Witsenboer H."/>
            <person name="Zhao S."/>
            <person name="Li Z."/>
            <person name="Zhang A."/>
            <person name="Wang D."/>
            <person name="Liang C."/>
        </authorList>
    </citation>
    <scope>NUCLEOTIDE SEQUENCE [LARGE SCALE GENOMIC DNA]</scope>
    <source>
        <strain evidence="2">cv. G1812</strain>
    </source>
</reference>
<dbReference type="Proteomes" id="UP000015106">
    <property type="component" value="Chromosome 3"/>
</dbReference>
<feature type="region of interest" description="Disordered" evidence="1">
    <location>
        <begin position="31"/>
        <end position="62"/>
    </location>
</feature>
<sequence length="62" mass="6542">MHFFLLPSLPRQTAATSLPHLSLVNTAAPPISLPRYHGKPAPMAATGARRAPRLQAEGSGRG</sequence>
<accession>A0A8R7PZJ2</accession>
<reference evidence="2" key="3">
    <citation type="submission" date="2022-06" db="UniProtKB">
        <authorList>
            <consortium name="EnsemblPlants"/>
        </authorList>
    </citation>
    <scope>IDENTIFICATION</scope>
</reference>
<evidence type="ECO:0000313" key="3">
    <source>
        <dbReference type="Proteomes" id="UP000015106"/>
    </source>
</evidence>
<proteinExistence type="predicted"/>
<reference evidence="3" key="1">
    <citation type="journal article" date="2013" name="Nature">
        <title>Draft genome of the wheat A-genome progenitor Triticum urartu.</title>
        <authorList>
            <person name="Ling H.Q."/>
            <person name="Zhao S."/>
            <person name="Liu D."/>
            <person name="Wang J."/>
            <person name="Sun H."/>
            <person name="Zhang C."/>
            <person name="Fan H."/>
            <person name="Li D."/>
            <person name="Dong L."/>
            <person name="Tao Y."/>
            <person name="Gao C."/>
            <person name="Wu H."/>
            <person name="Li Y."/>
            <person name="Cui Y."/>
            <person name="Guo X."/>
            <person name="Zheng S."/>
            <person name="Wang B."/>
            <person name="Yu K."/>
            <person name="Liang Q."/>
            <person name="Yang W."/>
            <person name="Lou X."/>
            <person name="Chen J."/>
            <person name="Feng M."/>
            <person name="Jian J."/>
            <person name="Zhang X."/>
            <person name="Luo G."/>
            <person name="Jiang Y."/>
            <person name="Liu J."/>
            <person name="Wang Z."/>
            <person name="Sha Y."/>
            <person name="Zhang B."/>
            <person name="Wu H."/>
            <person name="Tang D."/>
            <person name="Shen Q."/>
            <person name="Xue P."/>
            <person name="Zou S."/>
            <person name="Wang X."/>
            <person name="Liu X."/>
            <person name="Wang F."/>
            <person name="Yang Y."/>
            <person name="An X."/>
            <person name="Dong Z."/>
            <person name="Zhang K."/>
            <person name="Zhang X."/>
            <person name="Luo M.C."/>
            <person name="Dvorak J."/>
            <person name="Tong Y."/>
            <person name="Wang J."/>
            <person name="Yang H."/>
            <person name="Li Z."/>
            <person name="Wang D."/>
            <person name="Zhang A."/>
            <person name="Wang J."/>
        </authorList>
    </citation>
    <scope>NUCLEOTIDE SEQUENCE</scope>
    <source>
        <strain evidence="3">cv. G1812</strain>
    </source>
</reference>
<organism evidence="2 3">
    <name type="scientific">Triticum urartu</name>
    <name type="common">Red wild einkorn</name>
    <name type="synonym">Crithodium urartu</name>
    <dbReference type="NCBI Taxonomy" id="4572"/>
    <lineage>
        <taxon>Eukaryota</taxon>
        <taxon>Viridiplantae</taxon>
        <taxon>Streptophyta</taxon>
        <taxon>Embryophyta</taxon>
        <taxon>Tracheophyta</taxon>
        <taxon>Spermatophyta</taxon>
        <taxon>Magnoliopsida</taxon>
        <taxon>Liliopsida</taxon>
        <taxon>Poales</taxon>
        <taxon>Poaceae</taxon>
        <taxon>BOP clade</taxon>
        <taxon>Pooideae</taxon>
        <taxon>Triticodae</taxon>
        <taxon>Triticeae</taxon>
        <taxon>Triticinae</taxon>
        <taxon>Triticum</taxon>
    </lineage>
</organism>
<evidence type="ECO:0000256" key="1">
    <source>
        <dbReference type="SAM" id="MobiDB-lite"/>
    </source>
</evidence>
<protein>
    <submittedName>
        <fullName evidence="2">Uncharacterized protein</fullName>
    </submittedName>
</protein>
<keyword evidence="3" id="KW-1185">Reference proteome</keyword>
<dbReference type="AlphaFoldDB" id="A0A8R7PZJ2"/>
<dbReference type="Gramene" id="TuG1812G0300005685.01.T01">
    <property type="protein sequence ID" value="TuG1812G0300005685.01.T01.cds461922"/>
    <property type="gene ID" value="TuG1812G0300005685.01"/>
</dbReference>
<evidence type="ECO:0000313" key="2">
    <source>
        <dbReference type="EnsemblPlants" id="TuG1812G0300005685.01.T01.cds461922"/>
    </source>
</evidence>